<dbReference type="InterPro" id="IPR036615">
    <property type="entry name" value="Mur_ligase_C_dom_sf"/>
</dbReference>
<feature type="domain" description="Mur ligase central" evidence="11">
    <location>
        <begin position="112"/>
        <end position="317"/>
    </location>
</feature>
<dbReference type="NCBIfam" id="NF001126">
    <property type="entry name" value="PRK00139.1-4"/>
    <property type="match status" value="1"/>
</dbReference>
<comment type="pathway">
    <text evidence="7 8">Cell wall biogenesis; peptidoglycan biosynthesis.</text>
</comment>
<dbReference type="InterPro" id="IPR005761">
    <property type="entry name" value="UDP-N-AcMur-Glu-dNH2Pim_ligase"/>
</dbReference>
<evidence type="ECO:0000259" key="10">
    <source>
        <dbReference type="Pfam" id="PF02875"/>
    </source>
</evidence>
<comment type="catalytic activity">
    <reaction evidence="7">
        <text>UDP-N-acetyl-alpha-D-muramoyl-L-alanyl-D-glutamate + meso-2,6-diaminopimelate + ATP = UDP-N-acetyl-alpha-D-muramoyl-L-alanyl-gamma-D-glutamyl-meso-2,6-diaminopimelate + ADP + phosphate + H(+)</text>
        <dbReference type="Rhea" id="RHEA:23676"/>
        <dbReference type="ChEBI" id="CHEBI:15378"/>
        <dbReference type="ChEBI" id="CHEBI:30616"/>
        <dbReference type="ChEBI" id="CHEBI:43474"/>
        <dbReference type="ChEBI" id="CHEBI:57791"/>
        <dbReference type="ChEBI" id="CHEBI:83900"/>
        <dbReference type="ChEBI" id="CHEBI:83905"/>
        <dbReference type="ChEBI" id="CHEBI:456216"/>
        <dbReference type="EC" id="6.3.2.13"/>
    </reaction>
</comment>
<feature type="binding site" evidence="7">
    <location>
        <begin position="159"/>
        <end position="160"/>
    </location>
    <ligand>
        <name>UDP-N-acetyl-alpha-D-muramoyl-L-alanyl-D-glutamate</name>
        <dbReference type="ChEBI" id="CHEBI:83900"/>
    </ligand>
</feature>
<comment type="similarity">
    <text evidence="1 7">Belongs to the MurCDEF family. MurE subfamily.</text>
</comment>
<dbReference type="NCBIfam" id="NF001124">
    <property type="entry name" value="PRK00139.1-2"/>
    <property type="match status" value="1"/>
</dbReference>
<evidence type="ECO:0000313" key="13">
    <source>
        <dbReference type="Proteomes" id="UP001434337"/>
    </source>
</evidence>
<dbReference type="PANTHER" id="PTHR23135">
    <property type="entry name" value="MUR LIGASE FAMILY MEMBER"/>
    <property type="match status" value="1"/>
</dbReference>
<evidence type="ECO:0000256" key="8">
    <source>
        <dbReference type="RuleBase" id="RU004135"/>
    </source>
</evidence>
<keyword evidence="13" id="KW-1185">Reference proteome</keyword>
<dbReference type="EMBL" id="CP115965">
    <property type="protein sequence ID" value="WZW97676.1"/>
    <property type="molecule type" value="Genomic_DNA"/>
</dbReference>
<evidence type="ECO:0000256" key="1">
    <source>
        <dbReference type="ARBA" id="ARBA00005898"/>
    </source>
</evidence>
<keyword evidence="5 7" id="KW-0131">Cell cycle</keyword>
<evidence type="ECO:0000256" key="6">
    <source>
        <dbReference type="ARBA" id="ARBA00023316"/>
    </source>
</evidence>
<feature type="binding site" evidence="7">
    <location>
        <position position="470"/>
    </location>
    <ligand>
        <name>meso-2,6-diaminopimelate</name>
        <dbReference type="ChEBI" id="CHEBI:57791"/>
    </ligand>
</feature>
<feature type="domain" description="Mur ligase N-terminal catalytic" evidence="9">
    <location>
        <begin position="24"/>
        <end position="98"/>
    </location>
</feature>
<evidence type="ECO:0000259" key="9">
    <source>
        <dbReference type="Pfam" id="PF01225"/>
    </source>
</evidence>
<feature type="short sequence motif" description="Meso-diaminopimelate recognition motif" evidence="7">
    <location>
        <begin position="411"/>
        <end position="414"/>
    </location>
</feature>
<comment type="function">
    <text evidence="7">Catalyzes the addition of meso-diaminopimelic acid to the nucleotide precursor UDP-N-acetylmuramoyl-L-alanyl-D-glutamate (UMAG) in the biosynthesis of bacterial cell-wall peptidoglycan.</text>
</comment>
<dbReference type="Pfam" id="PF02875">
    <property type="entry name" value="Mur_ligase_C"/>
    <property type="match status" value="1"/>
</dbReference>
<feature type="binding site" evidence="7">
    <location>
        <position position="186"/>
    </location>
    <ligand>
        <name>UDP-N-acetyl-alpha-D-muramoyl-L-alanyl-D-glutamate</name>
        <dbReference type="ChEBI" id="CHEBI:83900"/>
    </ligand>
</feature>
<protein>
    <recommendedName>
        <fullName evidence="7">UDP-N-acetylmuramoyl-L-alanyl-D-glutamate--2,6-diaminopimelate ligase</fullName>
        <ecNumber evidence="7">6.3.2.13</ecNumber>
    </recommendedName>
    <alternativeName>
        <fullName evidence="7">Meso-A2pm-adding enzyme</fullName>
    </alternativeName>
    <alternativeName>
        <fullName evidence="7">Meso-diaminopimelate-adding enzyme</fullName>
    </alternativeName>
    <alternativeName>
        <fullName evidence="7">UDP-MurNAc-L-Ala-D-Glu:meso-diaminopimelate ligase</fullName>
    </alternativeName>
    <alternativeName>
        <fullName evidence="7">UDP-MurNAc-tripeptide synthetase</fullName>
    </alternativeName>
    <alternativeName>
        <fullName evidence="7">UDP-N-acetylmuramyl-tripeptide synthetase</fullName>
    </alternativeName>
</protein>
<dbReference type="Pfam" id="PF08245">
    <property type="entry name" value="Mur_ligase_M"/>
    <property type="match status" value="1"/>
</dbReference>
<evidence type="ECO:0000256" key="2">
    <source>
        <dbReference type="ARBA" id="ARBA00022618"/>
    </source>
</evidence>
<feature type="binding site" evidence="7">
    <location>
        <begin position="114"/>
        <end position="120"/>
    </location>
    <ligand>
        <name>ATP</name>
        <dbReference type="ChEBI" id="CHEBI:30616"/>
    </ligand>
</feature>
<dbReference type="Gene3D" id="3.40.1190.10">
    <property type="entry name" value="Mur-like, catalytic domain"/>
    <property type="match status" value="1"/>
</dbReference>
<dbReference type="GO" id="GO:0008765">
    <property type="term" value="F:UDP-N-acetylmuramoylalanyl-D-glutamate-2,6-diaminopimelate ligase activity"/>
    <property type="evidence" value="ECO:0007669"/>
    <property type="project" value="UniProtKB-EC"/>
</dbReference>
<dbReference type="SUPFAM" id="SSF53623">
    <property type="entry name" value="MurD-like peptide ligases, catalytic domain"/>
    <property type="match status" value="1"/>
</dbReference>
<keyword evidence="7 12" id="KW-0436">Ligase</keyword>
<feature type="binding site" evidence="7">
    <location>
        <position position="466"/>
    </location>
    <ligand>
        <name>meso-2,6-diaminopimelate</name>
        <dbReference type="ChEBI" id="CHEBI:57791"/>
    </ligand>
</feature>
<keyword evidence="2 7" id="KW-0132">Cell division</keyword>
<reference evidence="12 13" key="1">
    <citation type="journal article" date="2023" name="Environ Microbiome">
        <title>A coral-associated actinobacterium mitigates coral bleaching under heat stress.</title>
        <authorList>
            <person name="Li J."/>
            <person name="Zou Y."/>
            <person name="Li Q."/>
            <person name="Zhang J."/>
            <person name="Bourne D.G."/>
            <person name="Lyu Y."/>
            <person name="Liu C."/>
            <person name="Zhang S."/>
        </authorList>
    </citation>
    <scope>NUCLEOTIDE SEQUENCE [LARGE SCALE GENOMIC DNA]</scope>
    <source>
        <strain evidence="12 13">SCSIO 13291</strain>
    </source>
</reference>
<evidence type="ECO:0000256" key="5">
    <source>
        <dbReference type="ARBA" id="ARBA00023306"/>
    </source>
</evidence>
<keyword evidence="4 7" id="KW-0573">Peptidoglycan synthesis</keyword>
<sequence length="494" mass="50077">MTDRPTAPAGVPLASLVPGAPGSVTGVTLDSRRVAPGDLYVGLPGQRAHGAAFVADAARAGAVALLTDAAGAALAADAGLPLVVVDDPRAAMAGLAADVHGRPAERLDCFGVTGTNGKTSTVFLLEAAWAALGRTVATVGTIGFRVGGVPVEAARSTITTPESPDLQALLARLVAAGADTLAMEVSSHALALARVDAIDFDAVGFTMLGQDHLEFHHTMEEYFAAKAQLFTTGRAAHAVVNTADAWGARLADLVRADGRARLVTTLGTDADHRVLAATPDEAGGWRVRMRHPQGETDFSLSMLGDFNVANAVTALALVGAAGGDVDAAAPGLAEAQVPGRMQRVELGAGRPHVVVDFAHTPQAVGAALAALPRTGRRIAVLGAGGDRDPSKRGPMGEAAARHADLVVVTDDNPRSERPGAIRAAVLAGARSAAGAGVEVVDGGDRRAAIAMALGRARAGDWVAVLGKGHEQGQEIDGRTSPFDDVAVVREVGGD</sequence>
<accession>A0ABZ3C616</accession>
<dbReference type="SUPFAM" id="SSF63418">
    <property type="entry name" value="MurE/MurF N-terminal domain"/>
    <property type="match status" value="1"/>
</dbReference>
<comment type="PTM">
    <text evidence="7">Carboxylation is probably crucial for Mg(2+) binding and, consequently, for the gamma-phosphate positioning of ATP.</text>
</comment>
<dbReference type="InterPro" id="IPR000713">
    <property type="entry name" value="Mur_ligase_N"/>
</dbReference>
<dbReference type="PANTHER" id="PTHR23135:SF4">
    <property type="entry name" value="UDP-N-ACETYLMURAMOYL-L-ALANYL-D-GLUTAMATE--2,6-DIAMINOPIMELATE LIGASE MURE HOMOLOG, CHLOROPLASTIC"/>
    <property type="match status" value="1"/>
</dbReference>
<keyword evidence="7" id="KW-0547">Nucleotide-binding</keyword>
<keyword evidence="6 7" id="KW-0961">Cell wall biogenesis/degradation</keyword>
<dbReference type="InterPro" id="IPR004101">
    <property type="entry name" value="Mur_ligase_C"/>
</dbReference>
<name>A0ABZ3C616_9ACTN</name>
<evidence type="ECO:0000313" key="12">
    <source>
        <dbReference type="EMBL" id="WZW97676.1"/>
    </source>
</evidence>
<evidence type="ECO:0000259" key="11">
    <source>
        <dbReference type="Pfam" id="PF08245"/>
    </source>
</evidence>
<keyword evidence="7" id="KW-0067">ATP-binding</keyword>
<dbReference type="Gene3D" id="3.40.1390.10">
    <property type="entry name" value="MurE/MurF, N-terminal domain"/>
    <property type="match status" value="1"/>
</dbReference>
<keyword evidence="7" id="KW-0460">Magnesium</keyword>
<feature type="binding site" evidence="7">
    <location>
        <position position="31"/>
    </location>
    <ligand>
        <name>UDP-N-acetyl-alpha-D-muramoyl-L-alanyl-D-glutamate</name>
        <dbReference type="ChEBI" id="CHEBI:83900"/>
    </ligand>
</feature>
<feature type="binding site" evidence="7">
    <location>
        <position position="29"/>
    </location>
    <ligand>
        <name>UDP-N-acetyl-alpha-D-muramoyl-L-alanyl-D-glutamate</name>
        <dbReference type="ChEBI" id="CHEBI:83900"/>
    </ligand>
</feature>
<feature type="modified residue" description="N6-carboxylysine" evidence="7">
    <location>
        <position position="226"/>
    </location>
</feature>
<dbReference type="HAMAP" id="MF_00208">
    <property type="entry name" value="MurE"/>
    <property type="match status" value="1"/>
</dbReference>
<evidence type="ECO:0000256" key="4">
    <source>
        <dbReference type="ARBA" id="ARBA00022984"/>
    </source>
</evidence>
<comment type="subcellular location">
    <subcellularLocation>
        <location evidence="7 8">Cytoplasm</location>
    </subcellularLocation>
</comment>
<proteinExistence type="inferred from homology"/>
<feature type="binding site" evidence="7">
    <location>
        <position position="387"/>
    </location>
    <ligand>
        <name>meso-2,6-diaminopimelate</name>
        <dbReference type="ChEBI" id="CHEBI:57791"/>
    </ligand>
</feature>
<dbReference type="Gene3D" id="3.90.190.20">
    <property type="entry name" value="Mur ligase, C-terminal domain"/>
    <property type="match status" value="1"/>
</dbReference>
<comment type="caution">
    <text evidence="7">Lacks conserved residue(s) required for the propagation of feature annotation.</text>
</comment>
<gene>
    <name evidence="7" type="primary">murE</name>
    <name evidence="12" type="ORF">PCC79_12300</name>
</gene>
<keyword evidence="3 7" id="KW-0133">Cell shape</keyword>
<organism evidence="12 13">
    <name type="scientific">Propioniciclava soli</name>
    <dbReference type="NCBI Taxonomy" id="2775081"/>
    <lineage>
        <taxon>Bacteria</taxon>
        <taxon>Bacillati</taxon>
        <taxon>Actinomycetota</taxon>
        <taxon>Actinomycetes</taxon>
        <taxon>Propionibacteriales</taxon>
        <taxon>Propionibacteriaceae</taxon>
        <taxon>Propioniciclava</taxon>
    </lineage>
</organism>
<dbReference type="InterPro" id="IPR036565">
    <property type="entry name" value="Mur-like_cat_sf"/>
</dbReference>
<feature type="binding site" evidence="7">
    <location>
        <begin position="411"/>
        <end position="414"/>
    </location>
    <ligand>
        <name>meso-2,6-diaminopimelate</name>
        <dbReference type="ChEBI" id="CHEBI:57791"/>
    </ligand>
</feature>
<feature type="binding site" evidence="7">
    <location>
        <position position="194"/>
    </location>
    <ligand>
        <name>UDP-N-acetyl-alpha-D-muramoyl-L-alanyl-D-glutamate</name>
        <dbReference type="ChEBI" id="CHEBI:83900"/>
    </ligand>
</feature>
<feature type="domain" description="Mur ligase C-terminal" evidence="10">
    <location>
        <begin position="339"/>
        <end position="468"/>
    </location>
</feature>
<dbReference type="SUPFAM" id="SSF53244">
    <property type="entry name" value="MurD-like peptide ligases, peptide-binding domain"/>
    <property type="match status" value="1"/>
</dbReference>
<dbReference type="InterPro" id="IPR035911">
    <property type="entry name" value="MurE/MurF_N"/>
</dbReference>
<dbReference type="EC" id="6.3.2.13" evidence="7"/>
<keyword evidence="7" id="KW-0963">Cytoplasm</keyword>
<dbReference type="NCBIfam" id="TIGR01085">
    <property type="entry name" value="murE"/>
    <property type="match status" value="1"/>
</dbReference>
<dbReference type="Proteomes" id="UP001434337">
    <property type="component" value="Chromosome"/>
</dbReference>
<dbReference type="Pfam" id="PF01225">
    <property type="entry name" value="Mur_ligase"/>
    <property type="match status" value="1"/>
</dbReference>
<dbReference type="InterPro" id="IPR013221">
    <property type="entry name" value="Mur_ligase_cen"/>
</dbReference>
<evidence type="ECO:0000256" key="3">
    <source>
        <dbReference type="ARBA" id="ARBA00022960"/>
    </source>
</evidence>
<comment type="cofactor">
    <cofactor evidence="7">
        <name>Mg(2+)</name>
        <dbReference type="ChEBI" id="CHEBI:18420"/>
    </cofactor>
</comment>
<evidence type="ECO:0000256" key="7">
    <source>
        <dbReference type="HAMAP-Rule" id="MF_00208"/>
    </source>
</evidence>